<organism evidence="1 2">
    <name type="scientific">Microcoleus anatoxicus PTRS2</name>
    <dbReference type="NCBI Taxonomy" id="2705321"/>
    <lineage>
        <taxon>Bacteria</taxon>
        <taxon>Bacillati</taxon>
        <taxon>Cyanobacteriota</taxon>
        <taxon>Cyanophyceae</taxon>
        <taxon>Oscillatoriophycideae</taxon>
        <taxon>Oscillatoriales</taxon>
        <taxon>Microcoleaceae</taxon>
        <taxon>Microcoleus</taxon>
        <taxon>Microcoleus anatoxicus</taxon>
    </lineage>
</organism>
<dbReference type="SUPFAM" id="SSF55961">
    <property type="entry name" value="Bet v1-like"/>
    <property type="match status" value="1"/>
</dbReference>
<dbReference type="InterPro" id="IPR023393">
    <property type="entry name" value="START-like_dom_sf"/>
</dbReference>
<proteinExistence type="predicted"/>
<dbReference type="Gene3D" id="3.30.530.20">
    <property type="match status" value="1"/>
</dbReference>
<dbReference type="EMBL" id="JBBLXS010000878">
    <property type="protein sequence ID" value="MEK0189001.1"/>
    <property type="molecule type" value="Genomic_DNA"/>
</dbReference>
<accession>A0ABU8YXX3</accession>
<comment type="caution">
    <text evidence="1">The sequence shown here is derived from an EMBL/GenBank/DDBJ whole genome shotgun (WGS) entry which is preliminary data.</text>
</comment>
<keyword evidence="2" id="KW-1185">Reference proteome</keyword>
<evidence type="ECO:0000313" key="1">
    <source>
        <dbReference type="EMBL" id="MEK0189001.1"/>
    </source>
</evidence>
<reference evidence="1 2" key="1">
    <citation type="journal article" date="2020" name="Harmful Algae">
        <title>Molecular and morphological characterization of a novel dihydroanatoxin-a producing Microcoleus species (cyanobacteria) from the Russian River, California, USA.</title>
        <authorList>
            <person name="Conklin K.Y."/>
            <person name="Stancheva R."/>
            <person name="Otten T.G."/>
            <person name="Fadness R."/>
            <person name="Boyer G.L."/>
            <person name="Read B."/>
            <person name="Zhang X."/>
            <person name="Sheath R.G."/>
        </authorList>
    </citation>
    <scope>NUCLEOTIDE SEQUENCE [LARGE SCALE GENOMIC DNA]</scope>
    <source>
        <strain evidence="1 2">PTRS2</strain>
    </source>
</reference>
<gene>
    <name evidence="1" type="ORF">WMG39_29765</name>
</gene>
<protein>
    <submittedName>
        <fullName evidence="1">Cyclase</fullName>
    </submittedName>
</protein>
<evidence type="ECO:0000313" key="2">
    <source>
        <dbReference type="Proteomes" id="UP001384579"/>
    </source>
</evidence>
<name>A0ABU8YXX3_9CYAN</name>
<feature type="non-terminal residue" evidence="1">
    <location>
        <position position="39"/>
    </location>
</feature>
<sequence>MPNFRYSSLIDATVESVWNFHERPDILHILTPPWQPVKI</sequence>
<dbReference type="Proteomes" id="UP001384579">
    <property type="component" value="Unassembled WGS sequence"/>
</dbReference>